<dbReference type="RefSeq" id="WP_279628946.1">
    <property type="nucleotide sequence ID" value="NZ_QAOG01000004.1"/>
</dbReference>
<dbReference type="AlphaFoldDB" id="A0A2T5GKR0"/>
<keyword evidence="1" id="KW-0732">Signal</keyword>
<reference evidence="2 3" key="1">
    <citation type="submission" date="2018-04" db="EMBL/GenBank/DDBJ databases">
        <title>Genomic Encyclopedia of Type Strains, Phase III (KMG-III): the genomes of soil and plant-associated and newly described type strains.</title>
        <authorList>
            <person name="Whitman W."/>
        </authorList>
    </citation>
    <scope>NUCLEOTIDE SEQUENCE [LARGE SCALE GENOMIC DNA]</scope>
    <source>
        <strain evidence="2 3">MA101b</strain>
    </source>
</reference>
<dbReference type="EMBL" id="QAOG01000004">
    <property type="protein sequence ID" value="PTQ59901.1"/>
    <property type="molecule type" value="Genomic_DNA"/>
</dbReference>
<evidence type="ECO:0000313" key="2">
    <source>
        <dbReference type="EMBL" id="PTQ59901.1"/>
    </source>
</evidence>
<gene>
    <name evidence="2" type="ORF">C8J26_2756</name>
</gene>
<evidence type="ECO:0000313" key="3">
    <source>
        <dbReference type="Proteomes" id="UP000244189"/>
    </source>
</evidence>
<comment type="caution">
    <text evidence="2">The sequence shown here is derived from an EMBL/GenBank/DDBJ whole genome shotgun (WGS) entry which is preliminary data.</text>
</comment>
<accession>A0A2T5GKR0</accession>
<name>A0A2T5GKR0_9SPHN</name>
<feature type="chain" id="PRO_5015574738" evidence="1">
    <location>
        <begin position="24"/>
        <end position="168"/>
    </location>
</feature>
<dbReference type="Proteomes" id="UP000244189">
    <property type="component" value="Unassembled WGS sequence"/>
</dbReference>
<keyword evidence="3" id="KW-1185">Reference proteome</keyword>
<proteinExistence type="predicted"/>
<dbReference type="PROSITE" id="PS51257">
    <property type="entry name" value="PROKAR_LIPOPROTEIN"/>
    <property type="match status" value="1"/>
</dbReference>
<evidence type="ECO:0000256" key="1">
    <source>
        <dbReference type="SAM" id="SignalP"/>
    </source>
</evidence>
<protein>
    <submittedName>
        <fullName evidence="2">Uncharacterized protein DUF3833</fullName>
    </submittedName>
</protein>
<organism evidence="2 3">
    <name type="scientific">Sphingomonas aurantiaca</name>
    <dbReference type="NCBI Taxonomy" id="185949"/>
    <lineage>
        <taxon>Bacteria</taxon>
        <taxon>Pseudomonadati</taxon>
        <taxon>Pseudomonadota</taxon>
        <taxon>Alphaproteobacteria</taxon>
        <taxon>Sphingomonadales</taxon>
        <taxon>Sphingomonadaceae</taxon>
        <taxon>Sphingomonas</taxon>
    </lineage>
</organism>
<dbReference type="Pfam" id="PF12915">
    <property type="entry name" value="DUF3833"/>
    <property type="match status" value="1"/>
</dbReference>
<sequence length="168" mass="17786">MRSAIPVALAVLLASCASGPRMATVSASPPFVAERFFAGRLDGVGTLKIVLHAPVTTHVSSVGRLGADGTLVLDQHIEQQGRPARDRHWGIRPLGNGRYTGTLTDASGPVVGEAVGNRLHLRFATKGGMRVDQWLTLSPDAQVAQNHLIVRKLGVTVATLDETISKLP</sequence>
<dbReference type="InterPro" id="IPR024409">
    <property type="entry name" value="DUF3833"/>
</dbReference>
<feature type="signal peptide" evidence="1">
    <location>
        <begin position="1"/>
        <end position="23"/>
    </location>
</feature>